<comment type="caution">
    <text evidence="8">The sequence shown here is derived from an EMBL/GenBank/DDBJ whole genome shotgun (WGS) entry which is preliminary data.</text>
</comment>
<evidence type="ECO:0000256" key="3">
    <source>
        <dbReference type="ARBA" id="ARBA00022475"/>
    </source>
</evidence>
<evidence type="ECO:0000256" key="7">
    <source>
        <dbReference type="SAM" id="Phobius"/>
    </source>
</evidence>
<evidence type="ECO:0000256" key="1">
    <source>
        <dbReference type="ARBA" id="ARBA00004651"/>
    </source>
</evidence>
<proteinExistence type="inferred from homology"/>
<comment type="similarity">
    <text evidence="2">Belongs to the UPF0410 family.</text>
</comment>
<dbReference type="Proteomes" id="UP001500221">
    <property type="component" value="Unassembled WGS sequence"/>
</dbReference>
<evidence type="ECO:0000256" key="4">
    <source>
        <dbReference type="ARBA" id="ARBA00022692"/>
    </source>
</evidence>
<dbReference type="InterPro" id="IPR007341">
    <property type="entry name" value="Transgly_assoc"/>
</dbReference>
<dbReference type="PANTHER" id="PTHR33884:SF3">
    <property type="entry name" value="UPF0410 PROTEIN YMGE"/>
    <property type="match status" value="1"/>
</dbReference>
<keyword evidence="6 7" id="KW-0472">Membrane</keyword>
<dbReference type="RefSeq" id="WP_345459737.1">
    <property type="nucleotide sequence ID" value="NZ_BAABKG010000003.1"/>
</dbReference>
<keyword evidence="9" id="KW-1185">Reference proteome</keyword>
<gene>
    <name evidence="8" type="ORF">GCM10023340_28780</name>
</gene>
<comment type="subcellular location">
    <subcellularLocation>
        <location evidence="1">Cell membrane</location>
        <topology evidence="1">Multi-pass membrane protein</topology>
    </subcellularLocation>
</comment>
<protein>
    <recommendedName>
        <fullName evidence="10">GlsB/YeaQ/YmgE family stress response membrane protein</fullName>
    </recommendedName>
</protein>
<dbReference type="PANTHER" id="PTHR33884">
    <property type="entry name" value="UPF0410 PROTEIN YMGE"/>
    <property type="match status" value="1"/>
</dbReference>
<keyword evidence="4 7" id="KW-0812">Transmembrane</keyword>
<evidence type="ECO:0000256" key="2">
    <source>
        <dbReference type="ARBA" id="ARBA00011006"/>
    </source>
</evidence>
<dbReference type="EMBL" id="BAABKG010000003">
    <property type="protein sequence ID" value="GAA5150853.1"/>
    <property type="molecule type" value="Genomic_DNA"/>
</dbReference>
<sequence length="89" mass="9113">MIGFLVAGLIIGVLARLIKPGRQHLGFVGTLGLGIVGSLIGGTIAWLINSGSIWELNVLGFILAVIAAVLLIGAAEAVMGRKPTTSARH</sequence>
<evidence type="ECO:0008006" key="10">
    <source>
        <dbReference type="Google" id="ProtNLM"/>
    </source>
</evidence>
<keyword evidence="3" id="KW-1003">Cell membrane</keyword>
<organism evidence="8 9">
    <name type="scientific">Nocardioides marinquilinus</name>
    <dbReference type="NCBI Taxonomy" id="1210400"/>
    <lineage>
        <taxon>Bacteria</taxon>
        <taxon>Bacillati</taxon>
        <taxon>Actinomycetota</taxon>
        <taxon>Actinomycetes</taxon>
        <taxon>Propionibacteriales</taxon>
        <taxon>Nocardioidaceae</taxon>
        <taxon>Nocardioides</taxon>
    </lineage>
</organism>
<accession>A0ABP9PRB7</accession>
<feature type="transmembrane region" description="Helical" evidence="7">
    <location>
        <begin position="56"/>
        <end position="75"/>
    </location>
</feature>
<feature type="transmembrane region" description="Helical" evidence="7">
    <location>
        <begin position="25"/>
        <end position="49"/>
    </location>
</feature>
<evidence type="ECO:0000256" key="6">
    <source>
        <dbReference type="ARBA" id="ARBA00023136"/>
    </source>
</evidence>
<keyword evidence="5 7" id="KW-1133">Transmembrane helix</keyword>
<evidence type="ECO:0000313" key="9">
    <source>
        <dbReference type="Proteomes" id="UP001500221"/>
    </source>
</evidence>
<reference evidence="9" key="1">
    <citation type="journal article" date="2019" name="Int. J. Syst. Evol. Microbiol.">
        <title>The Global Catalogue of Microorganisms (GCM) 10K type strain sequencing project: providing services to taxonomists for standard genome sequencing and annotation.</title>
        <authorList>
            <consortium name="The Broad Institute Genomics Platform"/>
            <consortium name="The Broad Institute Genome Sequencing Center for Infectious Disease"/>
            <person name="Wu L."/>
            <person name="Ma J."/>
        </authorList>
    </citation>
    <scope>NUCLEOTIDE SEQUENCE [LARGE SCALE GENOMIC DNA]</scope>
    <source>
        <strain evidence="9">JCM 18459</strain>
    </source>
</reference>
<evidence type="ECO:0000256" key="5">
    <source>
        <dbReference type="ARBA" id="ARBA00022989"/>
    </source>
</evidence>
<name>A0ABP9PRB7_9ACTN</name>
<evidence type="ECO:0000313" key="8">
    <source>
        <dbReference type="EMBL" id="GAA5150853.1"/>
    </source>
</evidence>